<dbReference type="Pfam" id="PF00149">
    <property type="entry name" value="Metallophos"/>
    <property type="match status" value="1"/>
</dbReference>
<evidence type="ECO:0000256" key="1">
    <source>
        <dbReference type="SAM" id="MobiDB-lite"/>
    </source>
</evidence>
<dbReference type="PANTHER" id="PTHR46546">
    <property type="entry name" value="SHEWANELLA-LIKE PROTEIN PHOSPHATASE 1"/>
    <property type="match status" value="1"/>
</dbReference>
<dbReference type="InterPro" id="IPR029052">
    <property type="entry name" value="Metallo-depent_PP-like"/>
</dbReference>
<comment type="caution">
    <text evidence="3">The sequence shown here is derived from an EMBL/GenBank/DDBJ whole genome shotgun (WGS) entry which is preliminary data.</text>
</comment>
<dbReference type="SUPFAM" id="SSF56300">
    <property type="entry name" value="Metallo-dependent phosphatases"/>
    <property type="match status" value="1"/>
</dbReference>
<keyword evidence="4" id="KW-1185">Reference proteome</keyword>
<gene>
    <name evidence="3" type="ORF">BASA50_006499</name>
</gene>
<organism evidence="3 4">
    <name type="scientific">Batrachochytrium salamandrivorans</name>
    <dbReference type="NCBI Taxonomy" id="1357716"/>
    <lineage>
        <taxon>Eukaryota</taxon>
        <taxon>Fungi</taxon>
        <taxon>Fungi incertae sedis</taxon>
        <taxon>Chytridiomycota</taxon>
        <taxon>Chytridiomycota incertae sedis</taxon>
        <taxon>Chytridiomycetes</taxon>
        <taxon>Rhizophydiales</taxon>
        <taxon>Rhizophydiales incertae sedis</taxon>
        <taxon>Batrachochytrium</taxon>
    </lineage>
</organism>
<sequence>MKRAAKSNKKAATATATATTTAATTTTTTTTATAMNNHPKEVPSKKGTRNKNTHLNSSPGWFKWGTCPAPTITMAVAVVSVVAVGVIMSQMLSVHFGVLHDTILQKPLTSDVGQDSSPSDAAVPLTDPLSEPSHPGDAATGAGDSPRRIVAVGDLHGDLSQALKTLKMARIMDENQNWAAGNAVFVQTGDVVDRGPDTIKLYKMLYDLKVQAAEHGGQVIQLLGNHEVMNMAEDLRYVTPEDFSSFGGRSKRREAFSADGWPGKYLRTLGVTTWVNGTVFFHGGANPSWAKLGIDGMNEQTHKGLIGRNAQQIHDVPIFGGSGPLWFRGYAQDSEKVICKQLDKALADMNAVRMVVGHTPQLDGTVLSRCNGKLHVIDVGISRVYGGNSAAIEIIGGDVYALYPGQDPLLITPTH</sequence>
<accession>A0ABQ8FCR7</accession>
<dbReference type="PANTHER" id="PTHR46546:SF4">
    <property type="entry name" value="SHEWANELLA-LIKE PROTEIN PHOSPHATASE 1"/>
    <property type="match status" value="1"/>
</dbReference>
<name>A0ABQ8FCR7_9FUNG</name>
<evidence type="ECO:0000313" key="3">
    <source>
        <dbReference type="EMBL" id="KAH6594549.1"/>
    </source>
</evidence>
<feature type="compositionally biased region" description="Low complexity" evidence="1">
    <location>
        <begin position="11"/>
        <end position="34"/>
    </location>
</feature>
<reference evidence="3 4" key="1">
    <citation type="submission" date="2021-02" db="EMBL/GenBank/DDBJ databases">
        <title>Variation within the Batrachochytrium salamandrivorans European outbreak.</title>
        <authorList>
            <person name="Kelly M."/>
            <person name="Pasmans F."/>
            <person name="Shea T.P."/>
            <person name="Munoz J.F."/>
            <person name="Carranza S."/>
            <person name="Cuomo C.A."/>
            <person name="Martel A."/>
        </authorList>
    </citation>
    <scope>NUCLEOTIDE SEQUENCE [LARGE SCALE GENOMIC DNA]</scope>
    <source>
        <strain evidence="3 4">AMFP18/2</strain>
    </source>
</reference>
<dbReference type="Gene3D" id="3.60.21.10">
    <property type="match status" value="1"/>
</dbReference>
<evidence type="ECO:0000313" key="4">
    <source>
        <dbReference type="Proteomes" id="UP001648503"/>
    </source>
</evidence>
<feature type="domain" description="Calcineurin-like phosphoesterase" evidence="2">
    <location>
        <begin position="148"/>
        <end position="360"/>
    </location>
</feature>
<dbReference type="Proteomes" id="UP001648503">
    <property type="component" value="Unassembled WGS sequence"/>
</dbReference>
<feature type="compositionally biased region" description="Polar residues" evidence="1">
    <location>
        <begin position="109"/>
        <end position="119"/>
    </location>
</feature>
<dbReference type="InterPro" id="IPR004843">
    <property type="entry name" value="Calcineurin-like_PHP"/>
</dbReference>
<feature type="region of interest" description="Disordered" evidence="1">
    <location>
        <begin position="109"/>
        <end position="145"/>
    </location>
</feature>
<feature type="region of interest" description="Disordered" evidence="1">
    <location>
        <begin position="1"/>
        <end position="60"/>
    </location>
</feature>
<proteinExistence type="predicted"/>
<protein>
    <recommendedName>
        <fullName evidence="2">Calcineurin-like phosphoesterase domain-containing protein</fullName>
    </recommendedName>
</protein>
<evidence type="ECO:0000259" key="2">
    <source>
        <dbReference type="Pfam" id="PF00149"/>
    </source>
</evidence>
<dbReference type="EMBL" id="JAFCIX010000332">
    <property type="protein sequence ID" value="KAH6594549.1"/>
    <property type="molecule type" value="Genomic_DNA"/>
</dbReference>